<dbReference type="GO" id="GO:0005524">
    <property type="term" value="F:ATP binding"/>
    <property type="evidence" value="ECO:0007669"/>
    <property type="project" value="UniProtKB-UniRule"/>
</dbReference>
<evidence type="ECO:0000256" key="5">
    <source>
        <dbReference type="ARBA" id="ARBA00022840"/>
    </source>
</evidence>
<dbReference type="InterPro" id="IPR019821">
    <property type="entry name" value="Kinesin_motor_CS"/>
</dbReference>
<dbReference type="Pfam" id="PF00225">
    <property type="entry name" value="Kinesin"/>
    <property type="match status" value="1"/>
</dbReference>
<evidence type="ECO:0000256" key="11">
    <source>
        <dbReference type="SAM" id="Coils"/>
    </source>
</evidence>
<feature type="compositionally biased region" description="Acidic residues" evidence="12">
    <location>
        <begin position="925"/>
        <end position="948"/>
    </location>
</feature>
<feature type="domain" description="Kinesin motor" evidence="13">
    <location>
        <begin position="15"/>
        <end position="356"/>
    </location>
</feature>
<feature type="region of interest" description="Disordered" evidence="12">
    <location>
        <begin position="627"/>
        <end position="659"/>
    </location>
</feature>
<keyword evidence="4 10" id="KW-0547">Nucleotide-binding</keyword>
<gene>
    <name evidence="14" type="ORF">BN9_035900</name>
</gene>
<dbReference type="OrthoDB" id="3176171at2759"/>
<evidence type="ECO:0000259" key="13">
    <source>
        <dbReference type="PROSITE" id="PS50067"/>
    </source>
</evidence>
<dbReference type="Proteomes" id="UP000053237">
    <property type="component" value="Unassembled WGS sequence"/>
</dbReference>
<feature type="region of interest" description="Disordered" evidence="12">
    <location>
        <begin position="888"/>
        <end position="962"/>
    </location>
</feature>
<dbReference type="InterPro" id="IPR001752">
    <property type="entry name" value="Kinesin_motor_dom"/>
</dbReference>
<dbReference type="PROSITE" id="PS00411">
    <property type="entry name" value="KINESIN_MOTOR_1"/>
    <property type="match status" value="1"/>
</dbReference>
<evidence type="ECO:0000313" key="15">
    <source>
        <dbReference type="Proteomes" id="UP000053237"/>
    </source>
</evidence>
<comment type="caution">
    <text evidence="14">The sequence shown here is derived from an EMBL/GenBank/DDBJ whole genome shotgun (WGS) entry which is preliminary data.</text>
</comment>
<evidence type="ECO:0000256" key="9">
    <source>
        <dbReference type="ARBA" id="ARBA00034704"/>
    </source>
</evidence>
<dbReference type="GO" id="GO:0005874">
    <property type="term" value="C:microtubule"/>
    <property type="evidence" value="ECO:0007669"/>
    <property type="project" value="UniProtKB-KW"/>
</dbReference>
<dbReference type="GO" id="GO:0005875">
    <property type="term" value="C:microtubule associated complex"/>
    <property type="evidence" value="ECO:0007669"/>
    <property type="project" value="TreeGrafter"/>
</dbReference>
<keyword evidence="3" id="KW-0493">Microtubule</keyword>
<evidence type="ECO:0000256" key="2">
    <source>
        <dbReference type="ARBA" id="ARBA00022490"/>
    </source>
</evidence>
<feature type="region of interest" description="Disordered" evidence="12">
    <location>
        <begin position="479"/>
        <end position="498"/>
    </location>
</feature>
<reference evidence="14 15" key="1">
    <citation type="submission" date="2012-05" db="EMBL/GenBank/DDBJ databases">
        <title>Recombination and specialization in a pathogen metapopulation.</title>
        <authorList>
            <person name="Gardiner A."/>
            <person name="Kemen E."/>
            <person name="Schultz-Larsen T."/>
            <person name="MacLean D."/>
            <person name="Van Oosterhout C."/>
            <person name="Jones J.D.G."/>
        </authorList>
    </citation>
    <scope>NUCLEOTIDE SEQUENCE [LARGE SCALE GENOMIC DNA]</scope>
    <source>
        <strain evidence="14 15">Ac Nc2</strain>
    </source>
</reference>
<feature type="coiled-coil region" evidence="11">
    <location>
        <begin position="850"/>
        <end position="884"/>
    </location>
</feature>
<dbReference type="InterPro" id="IPR033467">
    <property type="entry name" value="Tesmin/TSO1-like_CXC"/>
</dbReference>
<evidence type="ECO:0000256" key="8">
    <source>
        <dbReference type="ARBA" id="ARBA00023212"/>
    </source>
</evidence>
<feature type="region of interest" description="Disordered" evidence="12">
    <location>
        <begin position="1122"/>
        <end position="1147"/>
    </location>
</feature>
<comment type="subcellular location">
    <subcellularLocation>
        <location evidence="1">Cytoplasm</location>
        <location evidence="1">Cytoskeleton</location>
    </subcellularLocation>
</comment>
<dbReference type="AlphaFoldDB" id="A0A024G7F8"/>
<evidence type="ECO:0000256" key="7">
    <source>
        <dbReference type="ARBA" id="ARBA00023175"/>
    </source>
</evidence>
<dbReference type="SUPFAM" id="SSF52540">
    <property type="entry name" value="P-loop containing nucleoside triphosphate hydrolases"/>
    <property type="match status" value="1"/>
</dbReference>
<keyword evidence="2" id="KW-0963">Cytoplasm</keyword>
<dbReference type="EMBL" id="CAIX01000039">
    <property type="protein sequence ID" value="CCI42806.1"/>
    <property type="molecule type" value="Genomic_DNA"/>
</dbReference>
<keyword evidence="6 11" id="KW-0175">Coiled coil</keyword>
<dbReference type="PROSITE" id="PS50067">
    <property type="entry name" value="KINESIN_MOTOR_2"/>
    <property type="match status" value="1"/>
</dbReference>
<dbReference type="SMART" id="SM00129">
    <property type="entry name" value="KISc"/>
    <property type="match status" value="1"/>
</dbReference>
<dbReference type="GO" id="GO:0051231">
    <property type="term" value="P:spindle elongation"/>
    <property type="evidence" value="ECO:0007669"/>
    <property type="project" value="TreeGrafter"/>
</dbReference>
<name>A0A024G7F8_9STRA</name>
<dbReference type="Gene3D" id="3.40.850.10">
    <property type="entry name" value="Kinesin motor domain"/>
    <property type="match status" value="1"/>
</dbReference>
<evidence type="ECO:0000256" key="1">
    <source>
        <dbReference type="ARBA" id="ARBA00004245"/>
    </source>
</evidence>
<evidence type="ECO:0000256" key="3">
    <source>
        <dbReference type="ARBA" id="ARBA00022701"/>
    </source>
</evidence>
<feature type="compositionally biased region" description="Basic and acidic residues" evidence="12">
    <location>
        <begin position="643"/>
        <end position="656"/>
    </location>
</feature>
<feature type="binding site" evidence="10">
    <location>
        <begin position="94"/>
        <end position="101"/>
    </location>
    <ligand>
        <name>ATP</name>
        <dbReference type="ChEBI" id="CHEBI:30616"/>
    </ligand>
</feature>
<keyword evidence="15" id="KW-1185">Reference proteome</keyword>
<keyword evidence="8" id="KW-0206">Cytoskeleton</keyword>
<dbReference type="FunFam" id="3.40.850.10:FF:000019">
    <property type="entry name" value="Kinesin-like protein KIN-5D"/>
    <property type="match status" value="1"/>
</dbReference>
<feature type="compositionally biased region" description="Polar residues" evidence="12">
    <location>
        <begin position="627"/>
        <end position="642"/>
    </location>
</feature>
<dbReference type="GO" id="GO:0007052">
    <property type="term" value="P:mitotic spindle organization"/>
    <property type="evidence" value="ECO:0007669"/>
    <property type="project" value="TreeGrafter"/>
</dbReference>
<evidence type="ECO:0000313" key="14">
    <source>
        <dbReference type="EMBL" id="CCI42806.1"/>
    </source>
</evidence>
<dbReference type="Pfam" id="PF25764">
    <property type="entry name" value="KIF21A_4th"/>
    <property type="match status" value="1"/>
</dbReference>
<evidence type="ECO:0000256" key="12">
    <source>
        <dbReference type="SAM" id="MobiDB-lite"/>
    </source>
</evidence>
<keyword evidence="7 10" id="KW-0505">Motor protein</keyword>
<dbReference type="PANTHER" id="PTHR47969:SF15">
    <property type="entry name" value="CHROMOSOME-ASSOCIATED KINESIN KIF4A-RELATED"/>
    <property type="match status" value="1"/>
</dbReference>
<protein>
    <recommendedName>
        <fullName evidence="13">Kinesin motor domain-containing protein</fullName>
    </recommendedName>
</protein>
<dbReference type="GO" id="GO:0008017">
    <property type="term" value="F:microtubule binding"/>
    <property type="evidence" value="ECO:0007669"/>
    <property type="project" value="InterPro"/>
</dbReference>
<dbReference type="InterPro" id="IPR027417">
    <property type="entry name" value="P-loop_NTPase"/>
</dbReference>
<feature type="compositionally biased region" description="Basic and acidic residues" evidence="12">
    <location>
        <begin position="901"/>
        <end position="911"/>
    </location>
</feature>
<evidence type="ECO:0000256" key="4">
    <source>
        <dbReference type="ARBA" id="ARBA00022741"/>
    </source>
</evidence>
<dbReference type="GO" id="GO:0003777">
    <property type="term" value="F:microtubule motor activity"/>
    <property type="evidence" value="ECO:0007669"/>
    <property type="project" value="InterPro"/>
</dbReference>
<feature type="region of interest" description="Disordered" evidence="12">
    <location>
        <begin position="705"/>
        <end position="734"/>
    </location>
</feature>
<feature type="coiled-coil region" evidence="11">
    <location>
        <begin position="763"/>
        <end position="821"/>
    </location>
</feature>
<dbReference type="InParanoid" id="A0A024G7F8"/>
<evidence type="ECO:0000256" key="6">
    <source>
        <dbReference type="ARBA" id="ARBA00023054"/>
    </source>
</evidence>
<accession>A0A024G7F8</accession>
<dbReference type="InterPro" id="IPR027640">
    <property type="entry name" value="Kinesin-like_fam"/>
</dbReference>
<organism evidence="14 15">
    <name type="scientific">Albugo candida</name>
    <dbReference type="NCBI Taxonomy" id="65357"/>
    <lineage>
        <taxon>Eukaryota</taxon>
        <taxon>Sar</taxon>
        <taxon>Stramenopiles</taxon>
        <taxon>Oomycota</taxon>
        <taxon>Peronosporomycetes</taxon>
        <taxon>Albuginales</taxon>
        <taxon>Albuginaceae</taxon>
        <taxon>Albugo</taxon>
    </lineage>
</organism>
<dbReference type="PRINTS" id="PR00380">
    <property type="entry name" value="KINESINHEAVY"/>
</dbReference>
<comment type="similarity">
    <text evidence="9">Belongs to the TRAFAC class myosin-kinesin ATPase superfamily. Kinesin family. KIN-5/BimC subfamily.</text>
</comment>
<feature type="coiled-coil region" evidence="11">
    <location>
        <begin position="547"/>
        <end position="574"/>
    </location>
</feature>
<proteinExistence type="inferred from homology"/>
<dbReference type="PANTHER" id="PTHR47969">
    <property type="entry name" value="CHROMOSOME-ASSOCIATED KINESIN KIF4A-RELATED"/>
    <property type="match status" value="1"/>
</dbReference>
<dbReference type="STRING" id="65357.A0A024G7F8"/>
<evidence type="ECO:0000256" key="10">
    <source>
        <dbReference type="PROSITE-ProRule" id="PRU00283"/>
    </source>
</evidence>
<dbReference type="SMART" id="SM01114">
    <property type="entry name" value="CXC"/>
    <property type="match status" value="1"/>
</dbReference>
<keyword evidence="5 10" id="KW-0067">ATP-binding</keyword>
<feature type="compositionally biased region" description="Basic and acidic residues" evidence="12">
    <location>
        <begin position="482"/>
        <end position="493"/>
    </location>
</feature>
<sequence length="1147" mass="128789">MAERCVQNQRFSESAVKVAVRVRPLSSTEIAHANENCLQLQSTRIRVGLQQDKEFDFDAVYPPESNQEDIYTQLIPPLLDRFFDGYNATVFAYGQTGSGKTYTMGNEFKLSLKPQNRGIIPRCMEDIFDRMRQTSGDVSLKISYLEVLNEEIHDLLVVSTSTNLSIRDDGKRGICIPGLSEHTVESLEQVAEFLQCGTLNRKTASTSMNATSSRSHAICTLTMEQCYKDDETGNVENRYSKFHLVDLAGSERAKRTNAEGLRFKEGVNINKGLLALGNVINALCERERSSHAQENAANGSVSMVHVPYRDSKLTRLLQNSLGGNSKTLMIACVSPADVNYDEISSTLRYAARARKIQNQAVANCEINPSNEIVSLRMQVELLQLQLLQQQKSSFSSAGISTSELSHPEIGSIFNSEQVKRLNELLLIKDEELRILEAAKEKWKRAAQELSSAEDTTQASDKSKLMEEAMEFELTLPSLTITKETEAGSDERTDGSTQKLQSDLHFLSQEITEREKILELLSHSTLTNTSEEKHVADERLEAKLLALTSSYSQKIIQLEEEIDALTKDKKKLATAIRSKANSTMSSSRLHEQLKSLQQQVGIARGAERECKRLTLQLKNGTLKITTLENEVSSMKKQKANLQRQSKEESERHRKENRQQQLQILRLKRQEERKQYELQKLSELHAKQNTVLKRKTEEVAAANKRMRMMHTSSTLEKSKSASSTSKLAPRSASEAMASPVPLSISSLVHETLDVQITLLGALNAIRTYQDERKELALKIARVEKSGCGSTEDLKSLETWKRLLREKNELIRTLQAKVATVEKHNPIPDELFPAKEQMCHSIIKSLLEEAIGGKATNRELKSCKEDLRETEEKLVQALEDLGHLRDHAHAKTIAPSNETMQANDVKESQSESKKSTKGPQKAKTYEILSDDGLEDSLSEISSGDDSDYVEGEEQKREVKHRKRIEKNSRADSVTCLEKASAGPRDSMEEIDRLLLHGSESKPDCCQCNGKCATKLCACRANKQDCGNDCSCHALKCHNRPEMKLRLQKRKNIMDEEHEALVASLTSNQQEKRHRDTISISGKENYVKEEKKVGNEALRVRKPLLEKSGSSRVPLSVKSGSHVGLGSWNKPLYNGNQKSDKIQAPSSKRFF</sequence>
<dbReference type="GO" id="GO:0007018">
    <property type="term" value="P:microtubule-based movement"/>
    <property type="evidence" value="ECO:0007669"/>
    <property type="project" value="InterPro"/>
</dbReference>
<feature type="compositionally biased region" description="Low complexity" evidence="12">
    <location>
        <begin position="709"/>
        <end position="726"/>
    </location>
</feature>
<dbReference type="InterPro" id="IPR036961">
    <property type="entry name" value="Kinesin_motor_dom_sf"/>
</dbReference>